<dbReference type="AlphaFoldDB" id="A0A5S6Q5H0"/>
<protein>
    <submittedName>
        <fullName evidence="3">Uncharacterized protein</fullName>
    </submittedName>
</protein>
<dbReference type="WBParaSite" id="TMUE_0000002506.1">
    <property type="protein sequence ID" value="TMUE_0000002506.1"/>
    <property type="gene ID" value="WBGene00298343"/>
</dbReference>
<evidence type="ECO:0000313" key="2">
    <source>
        <dbReference type="Proteomes" id="UP000046395"/>
    </source>
</evidence>
<reference evidence="3" key="1">
    <citation type="submission" date="2019-12" db="UniProtKB">
        <authorList>
            <consortium name="WormBaseParasite"/>
        </authorList>
    </citation>
    <scope>IDENTIFICATION</scope>
</reference>
<sequence length="156" mass="17481">MCLCTVGSGMTERCHRTVKVIAARKQCGVEEAVYWYNLRPRDDCSKATAPANAVFRYSVSVHEIDPIGSDVQGVENSFAEGDLVWVRQPGSRCDRQFAKGEITKILSDQAVEVDGMPRHVKDIRRRSSMSEHRDEATTTAREDDDGGSSTWLMEIR</sequence>
<dbReference type="Proteomes" id="UP000046395">
    <property type="component" value="Unassembled WGS sequence"/>
</dbReference>
<evidence type="ECO:0000256" key="1">
    <source>
        <dbReference type="SAM" id="MobiDB-lite"/>
    </source>
</evidence>
<keyword evidence="2" id="KW-1185">Reference proteome</keyword>
<feature type="region of interest" description="Disordered" evidence="1">
    <location>
        <begin position="124"/>
        <end position="156"/>
    </location>
</feature>
<evidence type="ECO:0000313" key="3">
    <source>
        <dbReference type="WBParaSite" id="TMUE_0000002506.1"/>
    </source>
</evidence>
<name>A0A5S6Q5H0_TRIMR</name>
<proteinExistence type="predicted"/>
<organism evidence="2 3">
    <name type="scientific">Trichuris muris</name>
    <name type="common">Mouse whipworm</name>
    <dbReference type="NCBI Taxonomy" id="70415"/>
    <lineage>
        <taxon>Eukaryota</taxon>
        <taxon>Metazoa</taxon>
        <taxon>Ecdysozoa</taxon>
        <taxon>Nematoda</taxon>
        <taxon>Enoplea</taxon>
        <taxon>Dorylaimia</taxon>
        <taxon>Trichinellida</taxon>
        <taxon>Trichuridae</taxon>
        <taxon>Trichuris</taxon>
    </lineage>
</organism>
<accession>A0A5S6Q5H0</accession>